<keyword evidence="1" id="KW-0175">Coiled coil</keyword>
<feature type="coiled-coil region" evidence="1">
    <location>
        <begin position="451"/>
        <end position="481"/>
    </location>
</feature>
<keyword evidence="2" id="KW-0812">Transmembrane</keyword>
<evidence type="ECO:0000313" key="4">
    <source>
        <dbReference type="Proteomes" id="UP000285844"/>
    </source>
</evidence>
<dbReference type="EMBL" id="QSHM01000011">
    <property type="protein sequence ID" value="RHC12442.1"/>
    <property type="molecule type" value="Genomic_DNA"/>
</dbReference>
<gene>
    <name evidence="3" type="ORF">DW858_10005</name>
</gene>
<evidence type="ECO:0000313" key="3">
    <source>
        <dbReference type="EMBL" id="RHC12442.1"/>
    </source>
</evidence>
<feature type="transmembrane region" description="Helical" evidence="2">
    <location>
        <begin position="333"/>
        <end position="358"/>
    </location>
</feature>
<keyword evidence="2" id="KW-0472">Membrane</keyword>
<feature type="transmembrane region" description="Helical" evidence="2">
    <location>
        <begin position="250"/>
        <end position="271"/>
    </location>
</feature>
<feature type="transmembrane region" description="Helical" evidence="2">
    <location>
        <begin position="278"/>
        <end position="295"/>
    </location>
</feature>
<dbReference type="AlphaFoldDB" id="A0A413YTN5"/>
<feature type="transmembrane region" description="Helical" evidence="2">
    <location>
        <begin position="651"/>
        <end position="671"/>
    </location>
</feature>
<feature type="transmembrane region" description="Helical" evidence="2">
    <location>
        <begin position="12"/>
        <end position="29"/>
    </location>
</feature>
<evidence type="ECO:0000256" key="1">
    <source>
        <dbReference type="SAM" id="Coils"/>
    </source>
</evidence>
<feature type="transmembrane region" description="Helical" evidence="2">
    <location>
        <begin position="585"/>
        <end position="606"/>
    </location>
</feature>
<proteinExistence type="predicted"/>
<reference evidence="3 4" key="1">
    <citation type="submission" date="2018-08" db="EMBL/GenBank/DDBJ databases">
        <title>A genome reference for cultivated species of the human gut microbiota.</title>
        <authorList>
            <person name="Zou Y."/>
            <person name="Xue W."/>
            <person name="Luo G."/>
        </authorList>
    </citation>
    <scope>NUCLEOTIDE SEQUENCE [LARGE SCALE GENOMIC DNA]</scope>
    <source>
        <strain evidence="3 4">AM37-3BH</strain>
    </source>
</reference>
<dbReference type="RefSeq" id="WP_118362850.1">
    <property type="nucleotide sequence ID" value="NZ_QSHM01000011.1"/>
</dbReference>
<dbReference type="Proteomes" id="UP000285844">
    <property type="component" value="Unassembled WGS sequence"/>
</dbReference>
<feature type="transmembrane region" description="Helical" evidence="2">
    <location>
        <begin position="544"/>
        <end position="564"/>
    </location>
</feature>
<comment type="caution">
    <text evidence="3">The sequence shown here is derived from an EMBL/GenBank/DDBJ whole genome shotgun (WGS) entry which is preliminary data.</text>
</comment>
<feature type="transmembrane region" description="Helical" evidence="2">
    <location>
        <begin position="677"/>
        <end position="693"/>
    </location>
</feature>
<evidence type="ECO:0000256" key="2">
    <source>
        <dbReference type="SAM" id="Phobius"/>
    </source>
</evidence>
<protein>
    <submittedName>
        <fullName evidence="3">Uncharacterized protein</fullName>
    </submittedName>
</protein>
<accession>A0A413YTN5</accession>
<feature type="transmembrane region" description="Helical" evidence="2">
    <location>
        <begin position="151"/>
        <end position="168"/>
    </location>
</feature>
<organism evidence="3 4">
    <name type="scientific">Lachnospira eligens</name>
    <dbReference type="NCBI Taxonomy" id="39485"/>
    <lineage>
        <taxon>Bacteria</taxon>
        <taxon>Bacillati</taxon>
        <taxon>Bacillota</taxon>
        <taxon>Clostridia</taxon>
        <taxon>Lachnospirales</taxon>
        <taxon>Lachnospiraceae</taxon>
        <taxon>Lachnospira</taxon>
    </lineage>
</organism>
<feature type="transmembrane region" description="Helical" evidence="2">
    <location>
        <begin position="189"/>
        <end position="207"/>
    </location>
</feature>
<name>A0A413YTN5_9FIRM</name>
<keyword evidence="2" id="KW-1133">Transmembrane helix</keyword>
<sequence>MKELGRLLNKKTIMIMIAAAFICVAAVVARDFSDCGIDNYNVKVREYHWLEAGHTDDERKQHLDSLSSDERRIYKRLAKEYDIRTEYIEGYRDNVNAVISNAQNMKKFSVFGTTDSVANIDKTERDYSRIKDVNVTKVSSRAIEQYLQHDISIYVMLALMIYVIYNIYEYRDNGMWQLTYTAKNGRMRFSACSVAAMFIIIAVQMFIMNICAAGGMLCIYGGNKILTEPVQCLTGYSSYTLPVSVITYLFIRYFINSMIIITLSLIVSVIFALCRKRISSVVIVGIIAGIEAYAYQNISLQSRFRIFRKINIINIMDVNAMLKDYENIVYGNISAGMAAMLCVVCVVISVLMMSILIIMGKYIRPGKKTGVIDKIIEKIRHGIQKLLGQLPHLCKEIYKLLITGKGWLVIAVVVFITIFICNSQKVIYSDDEKKKDEYYQEYGGKDYSGFTEIIELRKAEVKEAAEKLEEAQEQFEKGEIDENTVSKYVYNYMDSTRLLDSMNEYMEQINYVEEVNAQYGIEAYVMSQRGYNQILGDNAKIRKLIIYIILGFGIVLIAESENALEYKSGMNMLLGSSARGRIWGKAVKSGAVCIIAAIIAVIVNITEMSVMSHTYGMPYIDAPLISLSFMKVGKMLRYITIKQYMIMQLGVYILYSLLVSIETMAVSRYIFKKNSNREVPLLIVLNTIVLFIII</sequence>
<feature type="transmembrane region" description="Helical" evidence="2">
    <location>
        <begin position="400"/>
        <end position="420"/>
    </location>
</feature>